<comment type="caution">
    <text evidence="2">The sequence shown here is derived from an EMBL/GenBank/DDBJ whole genome shotgun (WGS) entry which is preliminary data.</text>
</comment>
<accession>A0A120FLB4</accession>
<dbReference type="EMBL" id="LNCD01000075">
    <property type="protein sequence ID" value="KWV52007.1"/>
    <property type="molecule type" value="Genomic_DNA"/>
</dbReference>
<name>A0A120FLB4_9HYPH</name>
<evidence type="ECO:0000256" key="1">
    <source>
        <dbReference type="SAM" id="MobiDB-lite"/>
    </source>
</evidence>
<organism evidence="2 3">
    <name type="scientific">Rhizobium altiplani</name>
    <dbReference type="NCBI Taxonomy" id="1864509"/>
    <lineage>
        <taxon>Bacteria</taxon>
        <taxon>Pseudomonadati</taxon>
        <taxon>Pseudomonadota</taxon>
        <taxon>Alphaproteobacteria</taxon>
        <taxon>Hyphomicrobiales</taxon>
        <taxon>Rhizobiaceae</taxon>
        <taxon>Rhizobium/Agrobacterium group</taxon>
        <taxon>Rhizobium</taxon>
    </lineage>
</organism>
<dbReference type="RefSeq" id="WP_028746947.1">
    <property type="nucleotide sequence ID" value="NZ_LNCD01000075.1"/>
</dbReference>
<dbReference type="Proteomes" id="UP000068164">
    <property type="component" value="Unassembled WGS sequence"/>
</dbReference>
<keyword evidence="3" id="KW-1185">Reference proteome</keyword>
<gene>
    <name evidence="2" type="ORF">AS026_05420</name>
</gene>
<reference evidence="2 3" key="1">
    <citation type="submission" date="2015-11" db="EMBL/GenBank/DDBJ databases">
        <title>Draft Genome Sequence of the Strain BR 10423 (Rhizobium sp.) isolated from nodules of Mimosa pudica.</title>
        <authorList>
            <person name="Barauna A.C."/>
            <person name="Zilli J.E."/>
            <person name="Simoes-Araujo J.L."/>
            <person name="Reis V.M."/>
            <person name="James E.K."/>
            <person name="Reis F.B.Jr."/>
            <person name="Rouws L.F."/>
            <person name="Passos S.R."/>
            <person name="Gois S.R."/>
        </authorList>
    </citation>
    <scope>NUCLEOTIDE SEQUENCE [LARGE SCALE GENOMIC DNA]</scope>
    <source>
        <strain evidence="2 3">BR10423</strain>
    </source>
</reference>
<protein>
    <submittedName>
        <fullName evidence="2">Uncharacterized protein</fullName>
    </submittedName>
</protein>
<proteinExistence type="predicted"/>
<feature type="region of interest" description="Disordered" evidence="1">
    <location>
        <begin position="1"/>
        <end position="35"/>
    </location>
</feature>
<evidence type="ECO:0000313" key="2">
    <source>
        <dbReference type="EMBL" id="KWV52007.1"/>
    </source>
</evidence>
<sequence length="96" mass="10488">MLPLSFRRAPTRSTSRIPSQPAGAIGISRGSTRPADEVASRDWLRQAFSRRAAIRRYKSIIGRASAILRAQEAEVATGYAVDLFGEAIFPALQMVV</sequence>
<dbReference type="OrthoDB" id="9873682at2"/>
<dbReference type="AlphaFoldDB" id="A0A120FLB4"/>
<evidence type="ECO:0000313" key="3">
    <source>
        <dbReference type="Proteomes" id="UP000068164"/>
    </source>
</evidence>